<evidence type="ECO:0000256" key="1">
    <source>
        <dbReference type="ARBA" id="ARBA00008308"/>
    </source>
</evidence>
<dbReference type="SUPFAM" id="SSF53335">
    <property type="entry name" value="S-adenosyl-L-methionine-dependent methyltransferases"/>
    <property type="match status" value="1"/>
</dbReference>
<dbReference type="InterPro" id="IPR029063">
    <property type="entry name" value="SAM-dependent_MTases_sf"/>
</dbReference>
<evidence type="ECO:0000313" key="2">
    <source>
        <dbReference type="EMBL" id="KAJ8895409.1"/>
    </source>
</evidence>
<sequence length="227" mass="25469">MHVSRHGPTRKHCNPAAERNKEPILEVLKRHIVPPPMSKDGPSAFCLEISSGSGQHIVHFARQFPSILWQPSEYDTRDLGSIIAYVQESGLSNVLPPLVIDVRDDFSEWGGSGRFKENSLDFIININMMHIAPFTCAQGLFLNCGKALKPGSILFTYGPYALNCKITPESNIRFDAMLRRENPEWGLRDIHKDLVPLAVQNDLHLVEIVDLPANNKVLVWKKNQAPA</sequence>
<dbReference type="PANTHER" id="PTHR20974">
    <property type="entry name" value="UPF0585 PROTEIN CG18661"/>
    <property type="match status" value="1"/>
</dbReference>
<dbReference type="Pfam" id="PF06080">
    <property type="entry name" value="DUF938"/>
    <property type="match status" value="1"/>
</dbReference>
<accession>A0ABQ9IFH5</accession>
<dbReference type="EMBL" id="JARBHB010000001">
    <property type="protein sequence ID" value="KAJ8895409.1"/>
    <property type="molecule type" value="Genomic_DNA"/>
</dbReference>
<keyword evidence="3" id="KW-1185">Reference proteome</keyword>
<comment type="similarity">
    <text evidence="1">Belongs to the UPF0585 family.</text>
</comment>
<dbReference type="Gene3D" id="3.40.50.150">
    <property type="entry name" value="Vaccinia Virus protein VP39"/>
    <property type="match status" value="1"/>
</dbReference>
<organism evidence="2 3">
    <name type="scientific">Dryococelus australis</name>
    <dbReference type="NCBI Taxonomy" id="614101"/>
    <lineage>
        <taxon>Eukaryota</taxon>
        <taxon>Metazoa</taxon>
        <taxon>Ecdysozoa</taxon>
        <taxon>Arthropoda</taxon>
        <taxon>Hexapoda</taxon>
        <taxon>Insecta</taxon>
        <taxon>Pterygota</taxon>
        <taxon>Neoptera</taxon>
        <taxon>Polyneoptera</taxon>
        <taxon>Phasmatodea</taxon>
        <taxon>Verophasmatodea</taxon>
        <taxon>Anareolatae</taxon>
        <taxon>Phasmatidae</taxon>
        <taxon>Eurycanthinae</taxon>
        <taxon>Dryococelus</taxon>
    </lineage>
</organism>
<evidence type="ECO:0000313" key="3">
    <source>
        <dbReference type="Proteomes" id="UP001159363"/>
    </source>
</evidence>
<comment type="caution">
    <text evidence="2">The sequence shown here is derived from an EMBL/GenBank/DDBJ whole genome shotgun (WGS) entry which is preliminary data.</text>
</comment>
<gene>
    <name evidence="2" type="ORF">PR048_000741</name>
</gene>
<dbReference type="InterPro" id="IPR010342">
    <property type="entry name" value="DUF938"/>
</dbReference>
<name>A0ABQ9IFH5_9NEOP</name>
<dbReference type="PANTHER" id="PTHR20974:SF0">
    <property type="entry name" value="UPF0585 PROTEIN CG18661"/>
    <property type="match status" value="1"/>
</dbReference>
<dbReference type="Proteomes" id="UP001159363">
    <property type="component" value="Chromosome 1"/>
</dbReference>
<protein>
    <recommendedName>
        <fullName evidence="4">Methyltransferase-like 26</fullName>
    </recommendedName>
</protein>
<proteinExistence type="inferred from homology"/>
<reference evidence="2 3" key="1">
    <citation type="submission" date="2023-02" db="EMBL/GenBank/DDBJ databases">
        <title>LHISI_Scaffold_Assembly.</title>
        <authorList>
            <person name="Stuart O.P."/>
            <person name="Cleave R."/>
            <person name="Magrath M.J.L."/>
            <person name="Mikheyev A.S."/>
        </authorList>
    </citation>
    <scope>NUCLEOTIDE SEQUENCE [LARGE SCALE GENOMIC DNA]</scope>
    <source>
        <strain evidence="2">Daus_M_001</strain>
        <tissue evidence="2">Leg muscle</tissue>
    </source>
</reference>
<evidence type="ECO:0008006" key="4">
    <source>
        <dbReference type="Google" id="ProtNLM"/>
    </source>
</evidence>